<dbReference type="Pfam" id="PF08450">
    <property type="entry name" value="SGL"/>
    <property type="match status" value="1"/>
</dbReference>
<feature type="compositionally biased region" description="Acidic residues" evidence="3">
    <location>
        <begin position="1594"/>
        <end position="1609"/>
    </location>
</feature>
<evidence type="ECO:0000256" key="1">
    <source>
        <dbReference type="ARBA" id="ARBA00022737"/>
    </source>
</evidence>
<feature type="repeat" description="NHL" evidence="2">
    <location>
        <begin position="456"/>
        <end position="495"/>
    </location>
</feature>
<dbReference type="Gene3D" id="2.60.40.10">
    <property type="entry name" value="Immunoglobulins"/>
    <property type="match status" value="2"/>
</dbReference>
<dbReference type="CDD" id="cd14955">
    <property type="entry name" value="NHL_like_4"/>
    <property type="match status" value="1"/>
</dbReference>
<dbReference type="Proteomes" id="UP000663720">
    <property type="component" value="Chromosome"/>
</dbReference>
<dbReference type="SUPFAM" id="SSF49464">
    <property type="entry name" value="Carboxypeptidase regulatory domain-like"/>
    <property type="match status" value="1"/>
</dbReference>
<feature type="repeat" description="NHL" evidence="2">
    <location>
        <begin position="317"/>
        <end position="354"/>
    </location>
</feature>
<feature type="repeat" description="NHL" evidence="2">
    <location>
        <begin position="221"/>
        <end position="260"/>
    </location>
</feature>
<feature type="domain" description="PKD" evidence="4">
    <location>
        <begin position="1533"/>
        <end position="1589"/>
    </location>
</feature>
<dbReference type="InterPro" id="IPR013658">
    <property type="entry name" value="SGL"/>
</dbReference>
<dbReference type="Gene3D" id="3.40.50.1460">
    <property type="match status" value="2"/>
</dbReference>
<protein>
    <submittedName>
        <fullName evidence="5">NHL repeat-containing protein</fullName>
    </submittedName>
</protein>
<feature type="repeat" description="NHL" evidence="2">
    <location>
        <begin position="47"/>
        <end position="77"/>
    </location>
</feature>
<dbReference type="RefSeq" id="WP_207692116.1">
    <property type="nucleotide sequence ID" value="NZ_CP061799.1"/>
</dbReference>
<gene>
    <name evidence="5" type="ORF">dnl_27750</name>
</gene>
<dbReference type="SUPFAM" id="SSF63829">
    <property type="entry name" value="Calcium-dependent phosphotriesterase"/>
    <property type="match status" value="1"/>
</dbReference>
<dbReference type="Gene3D" id="2.120.10.30">
    <property type="entry name" value="TolB, C-terminal domain"/>
    <property type="match status" value="5"/>
</dbReference>
<dbReference type="SUPFAM" id="SSF49299">
    <property type="entry name" value="PKD domain"/>
    <property type="match status" value="1"/>
</dbReference>
<feature type="repeat" description="NHL" evidence="2">
    <location>
        <begin position="362"/>
        <end position="401"/>
    </location>
</feature>
<keyword evidence="1" id="KW-0677">Repeat</keyword>
<dbReference type="SUPFAM" id="SSF101898">
    <property type="entry name" value="NHL repeat"/>
    <property type="match status" value="1"/>
</dbReference>
<feature type="repeat" description="NHL" evidence="2">
    <location>
        <begin position="187"/>
        <end position="213"/>
    </location>
</feature>
<dbReference type="InterPro" id="IPR011042">
    <property type="entry name" value="6-blade_b-propeller_TolB-like"/>
</dbReference>
<dbReference type="InterPro" id="IPR001258">
    <property type="entry name" value="NHL_repeat"/>
</dbReference>
<evidence type="ECO:0000256" key="3">
    <source>
        <dbReference type="SAM" id="MobiDB-lite"/>
    </source>
</evidence>
<accession>A0A975B7T7</accession>
<dbReference type="GO" id="GO:0008270">
    <property type="term" value="F:zinc ion binding"/>
    <property type="evidence" value="ECO:0007669"/>
    <property type="project" value="UniProtKB-KW"/>
</dbReference>
<evidence type="ECO:0000313" key="6">
    <source>
        <dbReference type="Proteomes" id="UP000663720"/>
    </source>
</evidence>
<dbReference type="Pfam" id="PF01436">
    <property type="entry name" value="NHL"/>
    <property type="match status" value="4"/>
</dbReference>
<feature type="repeat" description="NHL" evidence="2">
    <location>
        <begin position="88"/>
        <end position="124"/>
    </location>
</feature>
<dbReference type="SMART" id="SM00135">
    <property type="entry name" value="LY"/>
    <property type="match status" value="4"/>
</dbReference>
<feature type="repeat" description="NHL" evidence="2">
    <location>
        <begin position="544"/>
        <end position="587"/>
    </location>
</feature>
<dbReference type="PROSITE" id="PS50093">
    <property type="entry name" value="PKD"/>
    <property type="match status" value="1"/>
</dbReference>
<feature type="repeat" description="NHL" evidence="2">
    <location>
        <begin position="409"/>
        <end position="448"/>
    </location>
</feature>
<dbReference type="GO" id="GO:0006508">
    <property type="term" value="P:proteolysis"/>
    <property type="evidence" value="ECO:0007669"/>
    <property type="project" value="InterPro"/>
</dbReference>
<dbReference type="InterPro" id="IPR013783">
    <property type="entry name" value="Ig-like_fold"/>
</dbReference>
<dbReference type="PANTHER" id="PTHR24104">
    <property type="entry name" value="E3 UBIQUITIN-PROTEIN LIGASE NHLRC1-RELATED"/>
    <property type="match status" value="1"/>
</dbReference>
<proteinExistence type="predicted"/>
<name>A0A975B7T7_9BACT</name>
<feature type="region of interest" description="Disordered" evidence="3">
    <location>
        <begin position="1594"/>
        <end position="1623"/>
    </location>
</feature>
<dbReference type="Pfam" id="PF18911">
    <property type="entry name" value="PKD_4"/>
    <property type="match status" value="1"/>
</dbReference>
<evidence type="ECO:0000259" key="4">
    <source>
        <dbReference type="PROSITE" id="PS50093"/>
    </source>
</evidence>
<dbReference type="InterPro" id="IPR000601">
    <property type="entry name" value="PKD_dom"/>
</dbReference>
<dbReference type="Pfam" id="PF01650">
    <property type="entry name" value="Peptidase_C13"/>
    <property type="match status" value="1"/>
</dbReference>
<dbReference type="InterPro" id="IPR035986">
    <property type="entry name" value="PKD_dom_sf"/>
</dbReference>
<dbReference type="EMBL" id="CP061799">
    <property type="protein sequence ID" value="QTA80470.1"/>
    <property type="molecule type" value="Genomic_DNA"/>
</dbReference>
<dbReference type="InterPro" id="IPR022409">
    <property type="entry name" value="PKD/Chitinase_dom"/>
</dbReference>
<organism evidence="5 6">
    <name type="scientific">Desulfonema limicola</name>
    <dbReference type="NCBI Taxonomy" id="45656"/>
    <lineage>
        <taxon>Bacteria</taxon>
        <taxon>Pseudomonadati</taxon>
        <taxon>Thermodesulfobacteriota</taxon>
        <taxon>Desulfobacteria</taxon>
        <taxon>Desulfobacterales</taxon>
        <taxon>Desulfococcaceae</taxon>
        <taxon>Desulfonema</taxon>
    </lineage>
</organism>
<feature type="repeat" description="NHL" evidence="2">
    <location>
        <begin position="264"/>
        <end position="307"/>
    </location>
</feature>
<evidence type="ECO:0000256" key="2">
    <source>
        <dbReference type="PROSITE-ProRule" id="PRU00504"/>
    </source>
</evidence>
<keyword evidence="6" id="KW-1185">Reference proteome</keyword>
<dbReference type="Gene3D" id="2.60.120.380">
    <property type="match status" value="1"/>
</dbReference>
<dbReference type="Gene3D" id="2.60.40.1120">
    <property type="entry name" value="Carboxypeptidase-like, regulatory domain"/>
    <property type="match status" value="1"/>
</dbReference>
<dbReference type="CDD" id="cd00146">
    <property type="entry name" value="PKD"/>
    <property type="match status" value="1"/>
</dbReference>
<sequence length="1785" mass="196424">MQYFKHIKLKLLFFTAVLFILFPDFNANAETYKFQRMWPALQQPWYFSLPNGIAIDDKGFVYIADTGNHRIQKFTTDGHFIAKWGKQGKEDGEFDTPDSIALDNKGFVYVSDLLNSRIQKFSEKGEFIESWSGPKGEGFLPSGIAVDGGGFVYVVNLVNDLIYKFSDTGEYIAQWGNKGIEEHYVHTGIAVDNQGFVYAADRENHQVKKYSVTGELIKTWGQLGKENGSFDQPSGIAVDSDGYVYIADSYNDRVQKFTSDGEFQGVWGSLGTDDGQFNAPTGIAVDKNGFVFVSDWENQRIQKFSTDGRFVTGWKNRGSKPGEFYLPEKMTTDAAGNIYVADKGNHRIQKFDRDGRFVHQWGQKGSEPGQFNSPYGITADTGGNIFVADTLNNRIQKFSAEGTFIKQWGSAGVDEGQFDNPSGIAVDNNGFVYVADWENHRIQKFDIDGNFKAAWGSSGNGQGQFYRPFDLAVTDNAVYVSDTFMNCRIQKFDLNGKFITQWNTCDNSMSFSFSGIAADSSGAVYLTDADRHIIKKYNENGSFITSIGQPGSDAGQFKSPRFVYVSPDNTLYVSEMENNRIQAVQIQDSSEISKAIILAGGGPYTGNNLWDSTQMCANFAYRTLNYQGFGKDGIFYLTEDTKLDLDNNGEPDDVDAVPTNANLRDAITQWGKDAQTLVLYITDHGGDGIFRMSKNENLSASDLDLWLDELQNQTSAKIILIYDACESGSFLSQLTPPQGKERIILASTSPGESAYFVTQGSVSFSNYFWTDIFNGKDVFQAFKSAENAISLTMEYQHPLFDDNGDGISDASDSILAQKTYIGNATQISGENPIIGKVFPEQDISSTNTAILWADSVTDEDGIARVWAVIRPPGYTPGDSNNTVQSLPSVELLPEGAGRYEAVYEDFSFTGTYEIAVYARDSKGNTSAPAFTRVRVNDPQHRKAVIVAGGTQGDSLWPAVENNAMLAYESLKFQGYSDDDIYFLSSVSFSPGIDGLSSLSNLEFALGTWAENNTKDMLLYLIGNGEDKAFNLSQTEKLEADKLDKWLDTLQEKIPGEITIICDAPLSASFIPRLMPQEGKNRIFISSTSGIETANFTSNGDISFSQFFWNRIANGSSIYTAFVHAKNAIWFAAGTQTAQIEDNGNGIGNEKYDGILARKVIPGTGIFLTGNSPAANGISSNQSLFGQVTASIEIENINTTGEIEKVWAVINPPVEFQIPGESLENLPVIELDNSSGTFKGTYDNFTSYGDYKITAYVKDKQGNISEPLTSVITQETAPDVFEDDNTAFQAGYITLNAAGLSESFEIPGIQSHNFHKPGDEDWVQFYAVAGQPYVVETTNPGENTDTVITLFASDGITQIMHQDQWQDNLEGKGELLSWTCETDGMYYVRISHHDADVSGAGTGYDLKIYGPKAPLGGFVKGSITDANTGLPLTGAIITTDANASSVSRSNGRFLMIQEPGTFTLNINAAGYEPVTTLININDAGIAKADFKLVPIIPPEPEPVNFIPSGSIISPSSDLAVNAGESVDFQAGVISGDPPLSYFWDFDNGAENSNLLNPGYIIFNTPGTYNIKFTVTDFNGDYSMSGVKITVNEIPEPEEPQTDTDEPEPADDTTSPVTDDDSKPDIEIIQPLKPEIVYPGNGETDIEIHPVLETSPFIYSHDGYTHNLTRWQIGMDEEFSNIVLDIISAEYLTELPISDDILSYSSQYYWRVRFYDNQGNESQWSSPVLFYTAAPDNNIDDEIKDEPDDVIDQPEEPETVNEILFPRPPESEDVGGFGCFIDSAVHD</sequence>
<dbReference type="InterPro" id="IPR000033">
    <property type="entry name" value="LDLR_classB_rpt"/>
</dbReference>
<dbReference type="SMART" id="SM00089">
    <property type="entry name" value="PKD"/>
    <property type="match status" value="2"/>
</dbReference>
<dbReference type="PROSITE" id="PS51125">
    <property type="entry name" value="NHL"/>
    <property type="match status" value="10"/>
</dbReference>
<dbReference type="PANTHER" id="PTHR24104:SF25">
    <property type="entry name" value="PROTEIN LIN-41"/>
    <property type="match status" value="1"/>
</dbReference>
<reference evidence="5" key="1">
    <citation type="journal article" date="2021" name="Microb. Physiol.">
        <title>Proteogenomic Insights into the Physiology of Marine, Sulfate-Reducing, Filamentous Desulfonema limicola and Desulfonema magnum.</title>
        <authorList>
            <person name="Schnaars V."/>
            <person name="Wohlbrand L."/>
            <person name="Scheve S."/>
            <person name="Hinrichs C."/>
            <person name="Reinhardt R."/>
            <person name="Rabus R."/>
        </authorList>
    </citation>
    <scope>NUCLEOTIDE SEQUENCE</scope>
    <source>
        <strain evidence="5">5ac10</strain>
    </source>
</reference>
<dbReference type="KEGG" id="dli:dnl_27750"/>
<dbReference type="InterPro" id="IPR050952">
    <property type="entry name" value="TRIM-NHL_E3_ligases"/>
</dbReference>
<dbReference type="GO" id="GO:0008233">
    <property type="term" value="F:peptidase activity"/>
    <property type="evidence" value="ECO:0007669"/>
    <property type="project" value="InterPro"/>
</dbReference>
<dbReference type="InterPro" id="IPR008969">
    <property type="entry name" value="CarboxyPept-like_regulatory"/>
</dbReference>
<dbReference type="InterPro" id="IPR001096">
    <property type="entry name" value="Peptidase_C13"/>
</dbReference>
<evidence type="ECO:0000313" key="5">
    <source>
        <dbReference type="EMBL" id="QTA80470.1"/>
    </source>
</evidence>